<feature type="compositionally biased region" description="Low complexity" evidence="5">
    <location>
        <begin position="89"/>
        <end position="101"/>
    </location>
</feature>
<dbReference type="OrthoDB" id="161814at2759"/>
<dbReference type="Proteomes" id="UP000179920">
    <property type="component" value="Chromosome VIII"/>
</dbReference>
<reference evidence="7" key="1">
    <citation type="submission" date="2016-04" db="EMBL/GenBank/DDBJ databases">
        <authorList>
            <person name="Guldener U."/>
            <person name="Guldener U."/>
        </authorList>
    </citation>
    <scope>NUCLEOTIDE SEQUENCE [LARGE SCALE GENOMIC DNA]</scope>
    <source>
        <strain evidence="7">UB2112</strain>
    </source>
</reference>
<comment type="similarity">
    <text evidence="4">Belongs to the copper transporter (Ctr) (TC 1.A.56) family. SLC31A subfamily.</text>
</comment>
<proteinExistence type="inferred from homology"/>
<dbReference type="GO" id="GO:0005375">
    <property type="term" value="F:copper ion transmembrane transporter activity"/>
    <property type="evidence" value="ECO:0007669"/>
    <property type="project" value="UniProtKB-UniRule"/>
</dbReference>
<dbReference type="Pfam" id="PF04145">
    <property type="entry name" value="Ctr"/>
    <property type="match status" value="1"/>
</dbReference>
<dbReference type="InterPro" id="IPR007274">
    <property type="entry name" value="Cop_transporter"/>
</dbReference>
<dbReference type="AlphaFoldDB" id="A0A1K0H8G0"/>
<name>A0A1K0H8G0_9BASI</name>
<evidence type="ECO:0000313" key="6">
    <source>
        <dbReference type="EMBL" id="SAM82734.1"/>
    </source>
</evidence>
<evidence type="ECO:0000256" key="1">
    <source>
        <dbReference type="ARBA" id="ARBA00022692"/>
    </source>
</evidence>
<keyword evidence="2 4" id="KW-1133">Transmembrane helix</keyword>
<accession>A0A1K0H8G0</accession>
<protein>
    <recommendedName>
        <fullName evidence="4">Copper transport protein</fullName>
    </recommendedName>
</protein>
<keyword evidence="4" id="KW-0406">Ion transport</keyword>
<dbReference type="PANTHER" id="PTHR12483">
    <property type="entry name" value="SOLUTE CARRIER FAMILY 31 COPPER TRANSPORTERS"/>
    <property type="match status" value="1"/>
</dbReference>
<evidence type="ECO:0000256" key="5">
    <source>
        <dbReference type="SAM" id="MobiDB-lite"/>
    </source>
</evidence>
<dbReference type="PANTHER" id="PTHR12483:SF115">
    <property type="entry name" value="COPPER TRANSPORT PROTEIN"/>
    <property type="match status" value="1"/>
</dbReference>
<sequence length="203" mass="22415">MDHGGSGHGGMDMPMCSMNMIWNYDTANICILTSSWRITTPFSLYLSLTFIAFISILYEYLRLYIRRLDARLARNNPSNSLGTHRRRASLLPTSTSSSSSGSERRGVGTSKRRTATVGREDNGERNGWVKELETSKKVQLWRSGLYASSVGISFLLMLIGMTFNAFVVGAIVIGAGMGHYWFNRDLKTAATLGEDDAGLGCHL</sequence>
<keyword evidence="3 4" id="KW-0472">Membrane</keyword>
<evidence type="ECO:0000256" key="2">
    <source>
        <dbReference type="ARBA" id="ARBA00022989"/>
    </source>
</evidence>
<keyword evidence="1 4" id="KW-0812">Transmembrane</keyword>
<evidence type="ECO:0000313" key="7">
    <source>
        <dbReference type="Proteomes" id="UP000179920"/>
    </source>
</evidence>
<gene>
    <name evidence="6" type="ORF">UBRO_05016</name>
</gene>
<feature type="transmembrane region" description="Helical" evidence="4">
    <location>
        <begin position="42"/>
        <end position="61"/>
    </location>
</feature>
<keyword evidence="4" id="KW-0187">Copper transport</keyword>
<evidence type="ECO:0000256" key="3">
    <source>
        <dbReference type="ARBA" id="ARBA00023136"/>
    </source>
</evidence>
<organism evidence="6 7">
    <name type="scientific">Ustilago bromivora</name>
    <dbReference type="NCBI Taxonomy" id="307758"/>
    <lineage>
        <taxon>Eukaryota</taxon>
        <taxon>Fungi</taxon>
        <taxon>Dikarya</taxon>
        <taxon>Basidiomycota</taxon>
        <taxon>Ustilaginomycotina</taxon>
        <taxon>Ustilaginomycetes</taxon>
        <taxon>Ustilaginales</taxon>
        <taxon>Ustilaginaceae</taxon>
        <taxon>Ustilago</taxon>
    </lineage>
</organism>
<feature type="region of interest" description="Disordered" evidence="5">
    <location>
        <begin position="79"/>
        <end position="122"/>
    </location>
</feature>
<dbReference type="GO" id="GO:0016020">
    <property type="term" value="C:membrane"/>
    <property type="evidence" value="ECO:0007669"/>
    <property type="project" value="UniProtKB-SubCell"/>
</dbReference>
<evidence type="ECO:0000256" key="4">
    <source>
        <dbReference type="RuleBase" id="RU367022"/>
    </source>
</evidence>
<keyword evidence="4" id="KW-0186">Copper</keyword>
<dbReference type="EMBL" id="LT558124">
    <property type="protein sequence ID" value="SAM82734.1"/>
    <property type="molecule type" value="Genomic_DNA"/>
</dbReference>
<keyword evidence="4" id="KW-0813">Transport</keyword>
<comment type="subcellular location">
    <subcellularLocation>
        <location evidence="4">Membrane</location>
        <topology evidence="4">Multi-pass membrane protein</topology>
    </subcellularLocation>
</comment>